<keyword evidence="2" id="KW-1185">Reference proteome</keyword>
<dbReference type="Proteomes" id="UP001054837">
    <property type="component" value="Unassembled WGS sequence"/>
</dbReference>
<organism evidence="1 2">
    <name type="scientific">Caerostris darwini</name>
    <dbReference type="NCBI Taxonomy" id="1538125"/>
    <lineage>
        <taxon>Eukaryota</taxon>
        <taxon>Metazoa</taxon>
        <taxon>Ecdysozoa</taxon>
        <taxon>Arthropoda</taxon>
        <taxon>Chelicerata</taxon>
        <taxon>Arachnida</taxon>
        <taxon>Araneae</taxon>
        <taxon>Araneomorphae</taxon>
        <taxon>Entelegynae</taxon>
        <taxon>Araneoidea</taxon>
        <taxon>Araneidae</taxon>
        <taxon>Caerostris</taxon>
    </lineage>
</organism>
<reference evidence="1 2" key="1">
    <citation type="submission" date="2021-06" db="EMBL/GenBank/DDBJ databases">
        <title>Caerostris darwini draft genome.</title>
        <authorList>
            <person name="Kono N."/>
            <person name="Arakawa K."/>
        </authorList>
    </citation>
    <scope>NUCLEOTIDE SEQUENCE [LARGE SCALE GENOMIC DNA]</scope>
</reference>
<proteinExistence type="predicted"/>
<accession>A0AAV4MN84</accession>
<comment type="caution">
    <text evidence="1">The sequence shown here is derived from an EMBL/GenBank/DDBJ whole genome shotgun (WGS) entry which is preliminary data.</text>
</comment>
<gene>
    <name evidence="1" type="ORF">CDAR_243281</name>
</gene>
<dbReference type="EMBL" id="BPLQ01000598">
    <property type="protein sequence ID" value="GIX73308.1"/>
    <property type="molecule type" value="Genomic_DNA"/>
</dbReference>
<dbReference type="AlphaFoldDB" id="A0AAV4MN84"/>
<name>A0AAV4MN84_9ARAC</name>
<protein>
    <submittedName>
        <fullName evidence="1">Uncharacterized protein</fullName>
    </submittedName>
</protein>
<evidence type="ECO:0000313" key="1">
    <source>
        <dbReference type="EMBL" id="GIX73308.1"/>
    </source>
</evidence>
<sequence length="115" mass="13193">MSDVDTTYRLAERVVRAGMKLRFSLPVLSLSRRSSWTFDILSCPNSERISVGIASWNQSILFTSLHFLTTPRLLLLSRTARLMLLTAEKPDAVWFGSLPNMIHFPTIDIYFSHYV</sequence>
<evidence type="ECO:0000313" key="2">
    <source>
        <dbReference type="Proteomes" id="UP001054837"/>
    </source>
</evidence>